<dbReference type="CDD" id="cd06346">
    <property type="entry name" value="PBP1_ABC_ligand_binding-like"/>
    <property type="match status" value="1"/>
</dbReference>
<comment type="similarity">
    <text evidence="1">Belongs to the leucine-binding protein family.</text>
</comment>
<evidence type="ECO:0000313" key="5">
    <source>
        <dbReference type="EMBL" id="ABF81272.1"/>
    </source>
</evidence>
<dbReference type="AlphaFoldDB" id="A0A0H2Y305"/>
<sequence length="366" mass="38488" precursor="true">MKASQWSVGIWIALGAVASGAAQADVSVGAVLPLTGASASIGEDQRRGIELAVAQINAKGGVLGQKLAVRIEDSGGSANTALDAARKLATVEHVPVVLGEFSSSVTIPVGQFLVRQGDVHINIGSSSQQVRKIGAGSFSVIGLDDLSARFAAQDVYARKLRRIALIAPNNGYGQGIAGEFRKRFEALGGTVVSTVLYTEGQSTYRRELEQASRAQPDAYVYSAYGQEAATLNRQAFEMRLNQHPWYGIYLTMCTSDTPAQIAQGQIGLEVAALGAGAKAYASAYQAAYNEAPRSAFGSYAYDATLLSAAAIGRAQSIEPAKIRTALAALGKSYTGVTGAIAFDADGQREVQPYEKVIYRQSVVAQQ</sequence>
<evidence type="ECO:0000259" key="4">
    <source>
        <dbReference type="Pfam" id="PF13458"/>
    </source>
</evidence>
<protein>
    <submittedName>
        <fullName evidence="5">Amino acid/amide ABC transporter substrate-binding protein, HAAT family</fullName>
    </submittedName>
</protein>
<dbReference type="InterPro" id="IPR028081">
    <property type="entry name" value="Leu-bd"/>
</dbReference>
<dbReference type="PANTHER" id="PTHR30483:SF6">
    <property type="entry name" value="PERIPLASMIC BINDING PROTEIN OF ABC TRANSPORTER FOR NATURAL AMINO ACIDS"/>
    <property type="match status" value="1"/>
</dbReference>
<accession>A0A0H2Y305</accession>
<evidence type="ECO:0000256" key="1">
    <source>
        <dbReference type="ARBA" id="ARBA00010062"/>
    </source>
</evidence>
<gene>
    <name evidence="5" type="ordered locus">Bcen_6410</name>
</gene>
<reference evidence="5" key="1">
    <citation type="submission" date="2006-05" db="EMBL/GenBank/DDBJ databases">
        <title>Complete sequence of chromosome 3 of Burkholderia cenocepacia AU 1054.</title>
        <authorList>
            <consortium name="US DOE Joint Genome Institute"/>
            <person name="Copeland A."/>
            <person name="Lucas S."/>
            <person name="Lapidus A."/>
            <person name="Barry K."/>
            <person name="Detter J.C."/>
            <person name="Glavina del Rio T."/>
            <person name="Hammon N."/>
            <person name="Israni S."/>
            <person name="Dalin E."/>
            <person name="Tice H."/>
            <person name="Pitluck S."/>
            <person name="Chain P."/>
            <person name="Malfatti S."/>
            <person name="Shin M."/>
            <person name="Vergez L."/>
            <person name="Schmutz J."/>
            <person name="Larimer F."/>
            <person name="Land M."/>
            <person name="Hauser L."/>
            <person name="Kyrpides N."/>
            <person name="Lykidis A."/>
            <person name="LiPuma J.J."/>
            <person name="Konstantinidis K."/>
            <person name="Tiedje J.M."/>
            <person name="Richardson P."/>
        </authorList>
    </citation>
    <scope>NUCLEOTIDE SEQUENCE [LARGE SCALE GENOMIC DNA]</scope>
    <source>
        <strain evidence="5">AU 1054</strain>
    </source>
</reference>
<feature type="chain" id="PRO_5002602368" evidence="3">
    <location>
        <begin position="25"/>
        <end position="366"/>
    </location>
</feature>
<evidence type="ECO:0000256" key="2">
    <source>
        <dbReference type="ARBA" id="ARBA00022729"/>
    </source>
</evidence>
<dbReference type="PANTHER" id="PTHR30483">
    <property type="entry name" value="LEUCINE-SPECIFIC-BINDING PROTEIN"/>
    <property type="match status" value="1"/>
</dbReference>
<dbReference type="Gene3D" id="3.40.50.2300">
    <property type="match status" value="2"/>
</dbReference>
<feature type="signal peptide" evidence="3">
    <location>
        <begin position="1"/>
        <end position="24"/>
    </location>
</feature>
<dbReference type="InterPro" id="IPR051010">
    <property type="entry name" value="BCAA_transport"/>
</dbReference>
<keyword evidence="2 3" id="KW-0732">Signal</keyword>
<organism evidence="5">
    <name type="scientific">Burkholderia orbicola (strain AU 1054)</name>
    <dbReference type="NCBI Taxonomy" id="331271"/>
    <lineage>
        <taxon>Bacteria</taxon>
        <taxon>Pseudomonadati</taxon>
        <taxon>Pseudomonadota</taxon>
        <taxon>Betaproteobacteria</taxon>
        <taxon>Burkholderiales</taxon>
        <taxon>Burkholderiaceae</taxon>
        <taxon>Burkholderia</taxon>
        <taxon>Burkholderia cepacia complex</taxon>
        <taxon>Burkholderia orbicola</taxon>
    </lineage>
</organism>
<feature type="domain" description="Leucine-binding protein" evidence="4">
    <location>
        <begin position="26"/>
        <end position="353"/>
    </location>
</feature>
<dbReference type="EMBL" id="CP000380">
    <property type="protein sequence ID" value="ABF81272.1"/>
    <property type="molecule type" value="Genomic_DNA"/>
</dbReference>
<dbReference type="Pfam" id="PF13458">
    <property type="entry name" value="Peripla_BP_6"/>
    <property type="match status" value="1"/>
</dbReference>
<name>A0A0H2Y305_BURO1</name>
<proteinExistence type="inferred from homology"/>
<dbReference type="SUPFAM" id="SSF53822">
    <property type="entry name" value="Periplasmic binding protein-like I"/>
    <property type="match status" value="1"/>
</dbReference>
<dbReference type="InterPro" id="IPR028082">
    <property type="entry name" value="Peripla_BP_I"/>
</dbReference>
<evidence type="ECO:0000256" key="3">
    <source>
        <dbReference type="SAM" id="SignalP"/>
    </source>
</evidence>
<dbReference type="HOGENOM" id="CLU_027128_6_2_4"/>